<evidence type="ECO:0000256" key="1">
    <source>
        <dbReference type="SAM" id="MobiDB-lite"/>
    </source>
</evidence>
<dbReference type="PANTHER" id="PTHR14795:SF0">
    <property type="entry name" value="TRANSMEMBRANE PROTEIN 62"/>
    <property type="match status" value="1"/>
</dbReference>
<evidence type="ECO:0000259" key="4">
    <source>
        <dbReference type="Pfam" id="PF24384"/>
    </source>
</evidence>
<evidence type="ECO:0000259" key="3">
    <source>
        <dbReference type="Pfam" id="PF00149"/>
    </source>
</evidence>
<protein>
    <submittedName>
        <fullName evidence="5">Helicase related</fullName>
    </submittedName>
</protein>
<keyword evidence="5" id="KW-0547">Nucleotide-binding</keyword>
<dbReference type="Pfam" id="PF24384">
    <property type="entry name" value="Ig_TMM62"/>
    <property type="match status" value="1"/>
</dbReference>
<dbReference type="InterPro" id="IPR056229">
    <property type="entry name" value="Ig_TMM62"/>
</dbReference>
<dbReference type="AlphaFoldDB" id="A0AAV7Z373"/>
<evidence type="ECO:0000256" key="2">
    <source>
        <dbReference type="SAM" id="Phobius"/>
    </source>
</evidence>
<feature type="domain" description="TMEM62 Ig-like" evidence="4">
    <location>
        <begin position="336"/>
        <end position="445"/>
    </location>
</feature>
<feature type="transmembrane region" description="Helical" evidence="2">
    <location>
        <begin position="465"/>
        <end position="483"/>
    </location>
</feature>
<keyword evidence="5" id="KW-0378">Hydrolase</keyword>
<keyword evidence="2" id="KW-0472">Membrane</keyword>
<keyword evidence="5" id="KW-0347">Helicase</keyword>
<dbReference type="GO" id="GO:0016787">
    <property type="term" value="F:hydrolase activity"/>
    <property type="evidence" value="ECO:0007669"/>
    <property type="project" value="InterPro"/>
</dbReference>
<feature type="region of interest" description="Disordered" evidence="1">
    <location>
        <begin position="714"/>
        <end position="763"/>
    </location>
</feature>
<accession>A0AAV7Z373</accession>
<keyword evidence="2" id="KW-0812">Transmembrane</keyword>
<reference evidence="5" key="1">
    <citation type="submission" date="2022-08" db="EMBL/GenBank/DDBJ databases">
        <title>Novel sulphate-reducing endosymbionts in the free-living metamonad Anaeramoeba.</title>
        <authorList>
            <person name="Jerlstrom-Hultqvist J."/>
            <person name="Cepicka I."/>
            <person name="Gallot-Lavallee L."/>
            <person name="Salas-Leiva D."/>
            <person name="Curtis B.A."/>
            <person name="Zahonova K."/>
            <person name="Pipaliya S."/>
            <person name="Dacks J."/>
            <person name="Roger A.J."/>
        </authorList>
    </citation>
    <scope>NUCLEOTIDE SEQUENCE</scope>
    <source>
        <strain evidence="5">Busselton2</strain>
    </source>
</reference>
<dbReference type="Pfam" id="PF00149">
    <property type="entry name" value="Metallophos"/>
    <property type="match status" value="1"/>
</dbReference>
<feature type="transmembrane region" description="Helical" evidence="2">
    <location>
        <begin position="625"/>
        <end position="646"/>
    </location>
</feature>
<feature type="transmembrane region" description="Helical" evidence="2">
    <location>
        <begin position="543"/>
        <end position="564"/>
    </location>
</feature>
<organism evidence="5 6">
    <name type="scientific">Anaeramoeba flamelloides</name>
    <dbReference type="NCBI Taxonomy" id="1746091"/>
    <lineage>
        <taxon>Eukaryota</taxon>
        <taxon>Metamonada</taxon>
        <taxon>Anaeramoebidae</taxon>
        <taxon>Anaeramoeba</taxon>
    </lineage>
</organism>
<proteinExistence type="predicted"/>
<dbReference type="GO" id="GO:0004386">
    <property type="term" value="F:helicase activity"/>
    <property type="evidence" value="ECO:0007669"/>
    <property type="project" value="UniProtKB-KW"/>
</dbReference>
<feature type="domain" description="Calcineurin-like phosphoesterase" evidence="3">
    <location>
        <begin position="64"/>
        <end position="286"/>
    </location>
</feature>
<feature type="transmembrane region" description="Helical" evidence="2">
    <location>
        <begin position="584"/>
        <end position="604"/>
    </location>
</feature>
<feature type="compositionally biased region" description="Acidic residues" evidence="1">
    <location>
        <begin position="736"/>
        <end position="763"/>
    </location>
</feature>
<dbReference type="EMBL" id="JANTQA010000040">
    <property type="protein sequence ID" value="KAJ3435515.1"/>
    <property type="molecule type" value="Genomic_DNA"/>
</dbReference>
<evidence type="ECO:0000313" key="5">
    <source>
        <dbReference type="EMBL" id="KAJ3435515.1"/>
    </source>
</evidence>
<dbReference type="Proteomes" id="UP001146793">
    <property type="component" value="Unassembled WGS sequence"/>
</dbReference>
<keyword evidence="5" id="KW-0067">ATP-binding</keyword>
<feature type="transmembrane region" description="Helical" evidence="2">
    <location>
        <begin position="652"/>
        <end position="675"/>
    </location>
</feature>
<dbReference type="SUPFAM" id="SSF56300">
    <property type="entry name" value="Metallo-dependent phosphatases"/>
    <property type="match status" value="1"/>
</dbReference>
<keyword evidence="2" id="KW-1133">Transmembrane helix</keyword>
<feature type="transmembrane region" description="Helical" evidence="2">
    <location>
        <begin position="12"/>
        <end position="32"/>
    </location>
</feature>
<evidence type="ECO:0000313" key="6">
    <source>
        <dbReference type="Proteomes" id="UP001146793"/>
    </source>
</evidence>
<gene>
    <name evidence="5" type="ORF">M0812_19703</name>
</gene>
<sequence>MAFFKTFLRDYFTCTILPLFFIIIVLLGSISIPRKLDTDTADVPYDPSAYPNGGGESAKGLFWFFHVSDTHLQEGATEPTKRFEDLLNLVQALKPSFVFHTGDVTHGCPNQTPISLCYQNENDWKIYEQTLKNYNLYNNSNAKNIQWYDVKGNHDSFSVEDIDSANNYYFNYSPNNAKLNANGRRSVMSYPVTVEGGDYNFLTLDFNSYPKASYPFEAFVTPSSQTLNELEAELIASANYNHTFLFTHHPLAFTFSGSSTSETKKTLFDLLREYRVTASFVGHYHTFGLSSILLGQSSGLLELGSPSLRYNSGFQIVALDNDLLSFAQVKLGDLDEPIVIITNPTDAKYLTDRQPIKRISRSQYIRVVVFEDHLLNNYVKNVTVTINDSKSKKYLKRVDQSKPLWTAEWEPSKYSGDSLNNIMVEVKTSNGKKYTKAQTFSVVGKQKYIGTNWQQIIQRNSYFQLYFFAFLVSFLFFVIIMLLGSKFLRWFKYGGARFKQFSRDFKHHMGSNHLKQMNFLQIIKYHYVYNFWKYSKMPRATTILFSISSLFLLCLPMSIAPMVAPNQWGVGMLFLVRISGKVQFEAITFLYATIFLCFIYFPILNVISKIVAAPANKGVKARGRLLAKPSTWFALFAFFTAGSYLVSHLMNYKVYGALLSPSLIWNGLFLFLLFIRTLIIDFKVITVVNRKLERGPSDDDFEDADVLLDNVENIYGQDSEERSNLDNTPKSSQSENESENLSEDDEKELSDDLSEDDEEGLLD</sequence>
<dbReference type="InterPro" id="IPR004843">
    <property type="entry name" value="Calcineurin-like_PHP"/>
</dbReference>
<dbReference type="InterPro" id="IPR029052">
    <property type="entry name" value="Metallo-depent_PP-like"/>
</dbReference>
<name>A0AAV7Z373_9EUKA</name>
<dbReference type="Gene3D" id="3.60.21.10">
    <property type="match status" value="1"/>
</dbReference>
<dbReference type="PANTHER" id="PTHR14795">
    <property type="entry name" value="HELICASE RELATED"/>
    <property type="match status" value="1"/>
</dbReference>
<comment type="caution">
    <text evidence="5">The sequence shown here is derived from an EMBL/GenBank/DDBJ whole genome shotgun (WGS) entry which is preliminary data.</text>
</comment>